<keyword evidence="1" id="KW-0732">Signal</keyword>
<gene>
    <name evidence="2" type="ordered locus">Murru_2624</name>
</gene>
<reference evidence="3" key="1">
    <citation type="submission" date="2011-08" db="EMBL/GenBank/DDBJ databases">
        <title>The complete genome of Muricauda ruestringensis DSM 13258.</title>
        <authorList>
            <person name="Lucas S."/>
            <person name="Han J."/>
            <person name="Lapidus A."/>
            <person name="Bruce D."/>
            <person name="Goodwin L."/>
            <person name="Pitluck S."/>
            <person name="Peters L."/>
            <person name="Kyrpides N."/>
            <person name="Mavromatis K."/>
            <person name="Ivanova N."/>
            <person name="Ovchinnikova G."/>
            <person name="Teshima H."/>
            <person name="Detter J.C."/>
            <person name="Tapia R."/>
            <person name="Han C."/>
            <person name="Land M."/>
            <person name="Hauser L."/>
            <person name="Markowitz V."/>
            <person name="Cheng J.-F."/>
            <person name="Hugenholtz P."/>
            <person name="Woyke T."/>
            <person name="Wu D."/>
            <person name="Spring S."/>
            <person name="Schroeder M."/>
            <person name="Brambilla E."/>
            <person name="Klenk H.-P."/>
            <person name="Eisen J.A."/>
        </authorList>
    </citation>
    <scope>NUCLEOTIDE SEQUENCE [LARGE SCALE GENOMIC DNA]</scope>
    <source>
        <strain evidence="3">DSM 13258 / LMG 19739 / B1</strain>
    </source>
</reference>
<dbReference type="HOGENOM" id="CLU_025928_1_0_10"/>
<dbReference type="InterPro" id="IPR011990">
    <property type="entry name" value="TPR-like_helical_dom_sf"/>
</dbReference>
<keyword evidence="3" id="KW-1185">Reference proteome</keyword>
<dbReference type="EMBL" id="CP002999">
    <property type="protein sequence ID" value="AEM71659.1"/>
    <property type="molecule type" value="Genomic_DNA"/>
</dbReference>
<organism evidence="2 3">
    <name type="scientific">Allomuricauda ruestringensis (strain DSM 13258 / CIP 107369 / LMG 19739 / B1)</name>
    <name type="common">Muricauda ruestringensis</name>
    <dbReference type="NCBI Taxonomy" id="886377"/>
    <lineage>
        <taxon>Bacteria</taxon>
        <taxon>Pseudomonadati</taxon>
        <taxon>Bacteroidota</taxon>
        <taxon>Flavobacteriia</taxon>
        <taxon>Flavobacteriales</taxon>
        <taxon>Flavobacteriaceae</taxon>
        <taxon>Flagellimonas</taxon>
    </lineage>
</organism>
<evidence type="ECO:0000313" key="3">
    <source>
        <dbReference type="Proteomes" id="UP000008908"/>
    </source>
</evidence>
<name>G2PQM2_ALLRU</name>
<sequence>MRKQMTITKFTSMFALLLMLVGCDDFLDVNDNPNDPPISTPSLTLPVAQQSLANLNATTMTYLGNFLAYNWATPSNWSANADFSRYNVTSNFFSTVFETSYVDIFKNLTYIQHFEDASGAVDYTTYKAIALVLKAYQYQYLVDLYGDIPYTEANQRGENTTPVYDDAETVYKANIAALTTAVEMFQNLPENAEDPGTQDIIFHGDVTLWTQFANTIKLRMLVRLSNLGQDSYINEQIALIEQNGVGFIDMTVSANPGYSDNENKQSPFFGYFRLPSTGEESDRGDFTVASDFTIDYLLDTNDERISRLYAESASNGDFKGVEQSTILPGSGFTSNDLSKVGPGLLVSADQDQPIMLLEESLLLQAEAIVRGYLSGDDTMAKELYNAAISESFSRLGVEDPLNSAAAYYSQPIENVLWDASPNKIEAIITQKWVALNGTSSIELWIEKTRTGFPTGLPVPAESNGTRPVRLLYPASEIARNTNNVPQQTVQDAFTKPPFWN</sequence>
<proteinExistence type="predicted"/>
<dbReference type="RefSeq" id="WP_014033940.1">
    <property type="nucleotide sequence ID" value="NC_015945.1"/>
</dbReference>
<dbReference type="KEGG" id="mrs:Murru_2624"/>
<evidence type="ECO:0000313" key="2">
    <source>
        <dbReference type="EMBL" id="AEM71659.1"/>
    </source>
</evidence>
<evidence type="ECO:0008006" key="4">
    <source>
        <dbReference type="Google" id="ProtNLM"/>
    </source>
</evidence>
<feature type="signal peptide" evidence="1">
    <location>
        <begin position="1"/>
        <end position="27"/>
    </location>
</feature>
<dbReference type="Pfam" id="PF12771">
    <property type="entry name" value="SusD-like_2"/>
    <property type="match status" value="1"/>
</dbReference>
<dbReference type="eggNOG" id="COG0521">
    <property type="taxonomic scope" value="Bacteria"/>
</dbReference>
<feature type="chain" id="PRO_5003434830" description="Lipoprotein" evidence="1">
    <location>
        <begin position="28"/>
        <end position="500"/>
    </location>
</feature>
<dbReference type="SUPFAM" id="SSF48452">
    <property type="entry name" value="TPR-like"/>
    <property type="match status" value="1"/>
</dbReference>
<dbReference type="Gene3D" id="1.25.40.390">
    <property type="match status" value="1"/>
</dbReference>
<dbReference type="OrthoDB" id="725917at2"/>
<protein>
    <recommendedName>
        <fullName evidence="4">Lipoprotein</fullName>
    </recommendedName>
</protein>
<accession>G2PQM2</accession>
<dbReference type="PROSITE" id="PS51257">
    <property type="entry name" value="PROKAR_LIPOPROTEIN"/>
    <property type="match status" value="1"/>
</dbReference>
<dbReference type="Proteomes" id="UP000008908">
    <property type="component" value="Chromosome"/>
</dbReference>
<dbReference type="AlphaFoldDB" id="G2PQM2"/>
<reference evidence="2 3" key="2">
    <citation type="journal article" date="2012" name="Stand. Genomic Sci.">
        <title>Complete genome sequence of the facultatively anaerobic, appendaged bacterium Muricauda ruestringensis type strain (B1(T)).</title>
        <authorList>
            <person name="Huntemann M."/>
            <person name="Teshima H."/>
            <person name="Lapidus A."/>
            <person name="Nolan M."/>
            <person name="Lucas S."/>
            <person name="Hammon N."/>
            <person name="Deshpande S."/>
            <person name="Cheng J.F."/>
            <person name="Tapia R."/>
            <person name="Goodwin L.A."/>
            <person name="Pitluck S."/>
            <person name="Liolios K."/>
            <person name="Pagani I."/>
            <person name="Ivanova N."/>
            <person name="Mavromatis K."/>
            <person name="Mikhailova N."/>
            <person name="Pati A."/>
            <person name="Chen A."/>
            <person name="Palaniappan K."/>
            <person name="Land M."/>
            <person name="Hauser L."/>
            <person name="Pan C."/>
            <person name="Brambilla E.M."/>
            <person name="Rohde M."/>
            <person name="Spring S."/>
            <person name="Goker M."/>
            <person name="Detter J.C."/>
            <person name="Bristow J."/>
            <person name="Eisen J.A."/>
            <person name="Markowitz V."/>
            <person name="Hugenholtz P."/>
            <person name="Kyrpides N.C."/>
            <person name="Klenk H.P."/>
            <person name="Woyke T."/>
        </authorList>
    </citation>
    <scope>NUCLEOTIDE SEQUENCE [LARGE SCALE GENOMIC DNA]</scope>
    <source>
        <strain evidence="3">DSM 13258 / LMG 19739 / B1</strain>
    </source>
</reference>
<dbReference type="InterPro" id="IPR041662">
    <property type="entry name" value="SusD-like_2"/>
</dbReference>
<dbReference type="STRING" id="886377.Murru_2624"/>
<evidence type="ECO:0000256" key="1">
    <source>
        <dbReference type="SAM" id="SignalP"/>
    </source>
</evidence>